<evidence type="ECO:0000256" key="4">
    <source>
        <dbReference type="SAM" id="MobiDB-lite"/>
    </source>
</evidence>
<evidence type="ECO:0000256" key="3">
    <source>
        <dbReference type="ARBA" id="ARBA00022840"/>
    </source>
</evidence>
<organism evidence="6 7">
    <name type="scientific">Solobacterium moorei</name>
    <dbReference type="NCBI Taxonomy" id="102148"/>
    <lineage>
        <taxon>Bacteria</taxon>
        <taxon>Bacillati</taxon>
        <taxon>Bacillota</taxon>
        <taxon>Erysipelotrichia</taxon>
        <taxon>Erysipelotrichales</taxon>
        <taxon>Erysipelotrichaceae</taxon>
        <taxon>Solobacterium</taxon>
    </lineage>
</organism>
<dbReference type="Gene3D" id="3.40.50.300">
    <property type="entry name" value="P-loop containing nucleotide triphosphate hydrolases"/>
    <property type="match status" value="2"/>
</dbReference>
<dbReference type="Pfam" id="PF00004">
    <property type="entry name" value="AAA"/>
    <property type="match status" value="1"/>
</dbReference>
<dbReference type="EMBL" id="QRWX01000001">
    <property type="protein sequence ID" value="RGT57667.1"/>
    <property type="molecule type" value="Genomic_DNA"/>
</dbReference>
<dbReference type="GO" id="GO:0016887">
    <property type="term" value="F:ATP hydrolysis activity"/>
    <property type="evidence" value="ECO:0007669"/>
    <property type="project" value="InterPro"/>
</dbReference>
<name>A0A412PHL8_9FIRM</name>
<dbReference type="InterPro" id="IPR027417">
    <property type="entry name" value="P-loop_NTPase"/>
</dbReference>
<feature type="region of interest" description="Disordered" evidence="4">
    <location>
        <begin position="695"/>
        <end position="714"/>
    </location>
</feature>
<dbReference type="CDD" id="cd00009">
    <property type="entry name" value="AAA"/>
    <property type="match status" value="1"/>
</dbReference>
<dbReference type="Proteomes" id="UP000284731">
    <property type="component" value="Unassembled WGS sequence"/>
</dbReference>
<reference evidence="6 7" key="1">
    <citation type="submission" date="2018-08" db="EMBL/GenBank/DDBJ databases">
        <title>A genome reference for cultivated species of the human gut microbiota.</title>
        <authorList>
            <person name="Zou Y."/>
            <person name="Xue W."/>
            <person name="Luo G."/>
        </authorList>
    </citation>
    <scope>NUCLEOTIDE SEQUENCE [LARGE SCALE GENOMIC DNA]</scope>
    <source>
        <strain evidence="6 7">AF18-46</strain>
    </source>
</reference>
<accession>A0A412PHL8</accession>
<dbReference type="PRINTS" id="PR00819">
    <property type="entry name" value="CBXCFQXSUPER"/>
</dbReference>
<dbReference type="PANTHER" id="PTHR43392:SF2">
    <property type="entry name" value="AAA-TYPE ATPASE FAMILY PROTEIN _ ANKYRIN REPEAT FAMILY PROTEIN"/>
    <property type="match status" value="1"/>
</dbReference>
<proteinExistence type="inferred from homology"/>
<dbReference type="SUPFAM" id="SSF52540">
    <property type="entry name" value="P-loop containing nucleoside triphosphate hydrolases"/>
    <property type="match status" value="2"/>
</dbReference>
<dbReference type="Gene3D" id="1.10.8.60">
    <property type="match status" value="1"/>
</dbReference>
<protein>
    <submittedName>
        <fullName evidence="6">AAA family ATPase</fullName>
    </submittedName>
</protein>
<evidence type="ECO:0000259" key="5">
    <source>
        <dbReference type="SMART" id="SM00382"/>
    </source>
</evidence>
<dbReference type="GO" id="GO:0005524">
    <property type="term" value="F:ATP binding"/>
    <property type="evidence" value="ECO:0007669"/>
    <property type="project" value="UniProtKB-KW"/>
</dbReference>
<dbReference type="Pfam" id="PF17866">
    <property type="entry name" value="AAA_lid_6"/>
    <property type="match status" value="1"/>
</dbReference>
<dbReference type="InterPro" id="IPR041627">
    <property type="entry name" value="AAA_lid_6"/>
</dbReference>
<evidence type="ECO:0000313" key="7">
    <source>
        <dbReference type="Proteomes" id="UP000284731"/>
    </source>
</evidence>
<dbReference type="InterPro" id="IPR050773">
    <property type="entry name" value="CbxX/CfxQ_RuBisCO_ESX"/>
</dbReference>
<gene>
    <name evidence="6" type="ORF">DWX20_01065</name>
</gene>
<dbReference type="RefSeq" id="WP_006524911.1">
    <property type="nucleotide sequence ID" value="NZ_CABJCF010000001.1"/>
</dbReference>
<feature type="domain" description="AAA+ ATPase" evidence="5">
    <location>
        <begin position="161"/>
        <end position="323"/>
    </location>
</feature>
<dbReference type="FunFam" id="3.40.50.300:FF:000216">
    <property type="entry name" value="Type VII secretion ATPase EccA"/>
    <property type="match status" value="1"/>
</dbReference>
<comment type="caution">
    <text evidence="6">The sequence shown here is derived from an EMBL/GenBank/DDBJ whole genome shotgun (WGS) entry which is preliminary data.</text>
</comment>
<keyword evidence="2" id="KW-0547">Nucleotide-binding</keyword>
<keyword evidence="3" id="KW-0067">ATP-binding</keyword>
<dbReference type="InterPro" id="IPR003959">
    <property type="entry name" value="ATPase_AAA_core"/>
</dbReference>
<dbReference type="AlphaFoldDB" id="A0A412PHL8"/>
<dbReference type="InterPro" id="IPR003593">
    <property type="entry name" value="AAA+_ATPase"/>
</dbReference>
<evidence type="ECO:0000256" key="2">
    <source>
        <dbReference type="ARBA" id="ARBA00022741"/>
    </source>
</evidence>
<evidence type="ECO:0000256" key="1">
    <source>
        <dbReference type="ARBA" id="ARBA00010378"/>
    </source>
</evidence>
<evidence type="ECO:0000313" key="6">
    <source>
        <dbReference type="EMBL" id="RGT57667.1"/>
    </source>
</evidence>
<dbReference type="InterPro" id="IPR000641">
    <property type="entry name" value="CbxX/CfxQ"/>
</dbReference>
<dbReference type="PANTHER" id="PTHR43392">
    <property type="entry name" value="AAA-TYPE ATPASE FAMILY PROTEIN / ANKYRIN REPEAT FAMILY PROTEIN"/>
    <property type="match status" value="1"/>
</dbReference>
<comment type="similarity">
    <text evidence="1">Belongs to the CbxX/CfxQ family.</text>
</comment>
<sequence length="714" mass="80234">MSKDRRTEEKERLWNEVLGKKRAYESTDASEQITLSIDSNEQNQNLNILKQPDRAMQELNAILRKQQKDLEDMHAALQKKDEPLDISAMSMDVLERDLKRDYGLSEVEQKPTEKKEFNSQKLFDDIYNVIISRVMGQKDAIHQMVNAFRRPYLMGEEAGKAKNVILVSGPVGSGRHEAVTQMARSLYERQVFISDEVYTIDMSRYTSSGQEQIFLQDLYEAISGNGSVICFENFENGFPAFLRMISSLVTTGSCVLNKRYVLNKGVLVENQTGLVKDSVDTLSVGGKYLVFMTTGSVSKVQDAFGADFMYHVLDTVTLKKLDDESIRSIIQVQAANLIKKAEENLKIKLVVEDSVQEWVIQHFNKDLGAASISSNFYDFYVSLGQAVLDHSLGNMEEIKMTVKNDIPVITIKEEDIQMSRSRNSSEELEEVNRELSEIIGLDEVKAYITSLQSLVAMQQKRREQGMKTATLSKHMIFTGNPGTGKTTIARLISRYMKAIGALTQGQLVEVSRSDLVAQYVGQTAPLTMSVIKSAIGGVLFIDEAYSLHRGKDDAFGLECIDTLVKAMEDNRDNLIVILAGYKKEMSVFLESNSGLKSRFPNIINFKDYTGEELYQIACLQAKGKGYHIDEAVADKLTAYFNEVQSINPMEAGNGRLARNMIEDAILRQSTRLVSNPDSDMSELVEADFDFTIKIQPPKTSDSPTLEDLLKMSQK</sequence>
<feature type="domain" description="AAA+ ATPase" evidence="5">
    <location>
        <begin position="471"/>
        <end position="609"/>
    </location>
</feature>
<dbReference type="SMART" id="SM00382">
    <property type="entry name" value="AAA"/>
    <property type="match status" value="2"/>
</dbReference>